<protein>
    <submittedName>
        <fullName evidence="2">Uncharacterized protein AlNc14C24G2439</fullName>
    </submittedName>
</protein>
<organism evidence="2">
    <name type="scientific">Albugo laibachii Nc14</name>
    <dbReference type="NCBI Taxonomy" id="890382"/>
    <lineage>
        <taxon>Eukaryota</taxon>
        <taxon>Sar</taxon>
        <taxon>Stramenopiles</taxon>
        <taxon>Oomycota</taxon>
        <taxon>Peronosporomycetes</taxon>
        <taxon>Albuginales</taxon>
        <taxon>Albuginaceae</taxon>
        <taxon>Albugo</taxon>
    </lineage>
</organism>
<name>F0W6D9_9STRA</name>
<gene>
    <name evidence="2" type="primary">AlNc14C24G2439</name>
    <name evidence="2" type="ORF">ALNC14_028260</name>
</gene>
<evidence type="ECO:0000256" key="1">
    <source>
        <dbReference type="SAM" id="MobiDB-lite"/>
    </source>
</evidence>
<dbReference type="CDD" id="cd15489">
    <property type="entry name" value="PHD_SF"/>
    <property type="match status" value="1"/>
</dbReference>
<evidence type="ECO:0000313" key="2">
    <source>
        <dbReference type="EMBL" id="CCA16683.1"/>
    </source>
</evidence>
<dbReference type="HOGENOM" id="CLU_437096_0_0_1"/>
<feature type="compositionally biased region" description="Polar residues" evidence="1">
    <location>
        <begin position="467"/>
        <end position="477"/>
    </location>
</feature>
<reference evidence="2" key="2">
    <citation type="submission" date="2011-02" db="EMBL/GenBank/DDBJ databases">
        <authorList>
            <person name="MacLean D."/>
        </authorList>
    </citation>
    <scope>NUCLEOTIDE SEQUENCE</scope>
</reference>
<sequence length="626" mass="70628">MSPSTHSQERATCTVCKRLDFSLGPTCGDCKHIKKEHEDRYGDKQHECHHHATKVSAFSTEKAVSHARLLGCNSIMKSLRKSRHSGLTWDRHRLAHKSSDIIDLLSSEDEAQTEDCVVAEAGAFSDSTFCALITTESIGITPELNRTKVDERKEGERIRPLKYALDRIGGLVDSPDSPLPQLVSVEDSNPKDVLEDFRLERYSNTLESHVPDMEVCQSKRLSDQSKNIEDTNVALRVQSRNVSIPNEMQNQNKDGLPKLVRSRIFDTIVYDDADFPCSSKSKKVLSNTYRKLTRLQSMPGLCSPETYLVQIQRAEADKKQAHEFERKHIDPLSEQIPQYGLTIDLTYLSDVDDVADADEEIDDTDFNLKPGAILKEEMGLSGPISTIGKTHGLSPTAFCVLCEHRRSKRGMIRCPVCTKFYHKHCARAYGDEKICWNCELDDMIDDSELTESGRSLVVDMIQTLRSSPLSTESTSKPAESGQPFVGNESKSMERWKHFLEESTVQFDASFHEITAKITDELKSENRNEQYSHGFTDPKDFQNQICAVLDKYASKQDEQEKEAKERQCQRAVAFPVPAESIIEPQEPTALMSSLIETVSESYSTFVAIDDNELLRSSPTINFRNVKV</sequence>
<accession>F0W6D9</accession>
<reference evidence="2" key="1">
    <citation type="journal article" date="2011" name="PLoS Biol.">
        <title>Gene gain and loss during evolution of obligate parasitism in the white rust pathogen of Arabidopsis thaliana.</title>
        <authorList>
            <person name="Kemen E."/>
            <person name="Gardiner A."/>
            <person name="Schultz-Larsen T."/>
            <person name="Kemen A.C."/>
            <person name="Balmuth A.L."/>
            <person name="Robert-Seilaniantz A."/>
            <person name="Bailey K."/>
            <person name="Holub E."/>
            <person name="Studholme D.J."/>
            <person name="Maclean D."/>
            <person name="Jones J.D."/>
        </authorList>
    </citation>
    <scope>NUCLEOTIDE SEQUENCE</scope>
</reference>
<dbReference type="AlphaFoldDB" id="F0W6D9"/>
<proteinExistence type="predicted"/>
<feature type="region of interest" description="Disordered" evidence="1">
    <location>
        <begin position="467"/>
        <end position="486"/>
    </location>
</feature>
<dbReference type="EMBL" id="FR824069">
    <property type="protein sequence ID" value="CCA16683.1"/>
    <property type="molecule type" value="Genomic_DNA"/>
</dbReference>